<feature type="domain" description="Inositolphosphotransferase Aur1/Ipt1" evidence="2">
    <location>
        <begin position="60"/>
        <end position="198"/>
    </location>
</feature>
<evidence type="ECO:0000259" key="2">
    <source>
        <dbReference type="Pfam" id="PF14378"/>
    </source>
</evidence>
<dbReference type="Gene3D" id="1.20.144.10">
    <property type="entry name" value="Phosphatidic acid phosphatase type 2/haloperoxidase"/>
    <property type="match status" value="1"/>
</dbReference>
<keyword evidence="1" id="KW-1133">Transmembrane helix</keyword>
<feature type="transmembrane region" description="Helical" evidence="1">
    <location>
        <begin position="80"/>
        <end position="101"/>
    </location>
</feature>
<dbReference type="Proteomes" id="UP000229901">
    <property type="component" value="Unassembled WGS sequence"/>
</dbReference>
<dbReference type="InterPro" id="IPR036938">
    <property type="entry name" value="PAP2/HPO_sf"/>
</dbReference>
<dbReference type="AlphaFoldDB" id="A0A2H0V4V8"/>
<keyword evidence="1" id="KW-0812">Transmembrane</keyword>
<accession>A0A2H0V4V8</accession>
<comment type="caution">
    <text evidence="3">The sequence shown here is derived from an EMBL/GenBank/DDBJ whole genome shotgun (WGS) entry which is preliminary data.</text>
</comment>
<dbReference type="EMBL" id="PFAP01000018">
    <property type="protein sequence ID" value="PIR94127.1"/>
    <property type="molecule type" value="Genomic_DNA"/>
</dbReference>
<feature type="transmembrane region" description="Helical" evidence="1">
    <location>
        <begin position="160"/>
        <end position="176"/>
    </location>
</feature>
<dbReference type="Pfam" id="PF14378">
    <property type="entry name" value="PAP2_3"/>
    <property type="match status" value="1"/>
</dbReference>
<name>A0A2H0V4V8_9BACT</name>
<feature type="transmembrane region" description="Helical" evidence="1">
    <location>
        <begin position="182"/>
        <end position="201"/>
    </location>
</feature>
<feature type="transmembrane region" description="Helical" evidence="1">
    <location>
        <begin position="57"/>
        <end position="74"/>
    </location>
</feature>
<evidence type="ECO:0000256" key="1">
    <source>
        <dbReference type="SAM" id="Phobius"/>
    </source>
</evidence>
<proteinExistence type="predicted"/>
<protein>
    <recommendedName>
        <fullName evidence="2">Inositolphosphotransferase Aur1/Ipt1 domain-containing protein</fullName>
    </recommendedName>
</protein>
<evidence type="ECO:0000313" key="3">
    <source>
        <dbReference type="EMBL" id="PIR94127.1"/>
    </source>
</evidence>
<sequence>MQKDMVDNPWIKYPLLYLIVIIGSGLYMLTNHMRLFKPSQLSLTPIDNFIPFIPETIFVYVAIFILILIMPFLITDGIVFRRTILAGFLLLIFNIMIFVFFPTEYSARPDVAVTMGQDHWLYFAYKALHEADTESNCFPSMHVSIVTYITLITYKVKPRLFKVLCVFAFFIILSTLTTKQHYLWDVLGGVLLAVSIFAISLRDFPYKYSGLHVI</sequence>
<dbReference type="InterPro" id="IPR026841">
    <property type="entry name" value="Aur1/Ipt1"/>
</dbReference>
<evidence type="ECO:0000313" key="4">
    <source>
        <dbReference type="Proteomes" id="UP000229901"/>
    </source>
</evidence>
<dbReference type="SUPFAM" id="SSF48317">
    <property type="entry name" value="Acid phosphatase/Vanadium-dependent haloperoxidase"/>
    <property type="match status" value="1"/>
</dbReference>
<keyword evidence="1" id="KW-0472">Membrane</keyword>
<organism evidence="3 4">
    <name type="scientific">Candidatus Falkowbacteria bacterium CG10_big_fil_rev_8_21_14_0_10_39_11</name>
    <dbReference type="NCBI Taxonomy" id="1974565"/>
    <lineage>
        <taxon>Bacteria</taxon>
        <taxon>Candidatus Falkowiibacteriota</taxon>
    </lineage>
</organism>
<reference evidence="4" key="1">
    <citation type="submission" date="2017-09" db="EMBL/GenBank/DDBJ databases">
        <title>Depth-based differentiation of microbial function through sediment-hosted aquifers and enrichment of novel symbionts in the deep terrestrial subsurface.</title>
        <authorList>
            <person name="Probst A.J."/>
            <person name="Ladd B."/>
            <person name="Jarett J.K."/>
            <person name="Geller-Mcgrath D.E."/>
            <person name="Sieber C.M.K."/>
            <person name="Emerson J.B."/>
            <person name="Anantharaman K."/>
            <person name="Thomas B.C."/>
            <person name="Malmstrom R."/>
            <person name="Stieglmeier M."/>
            <person name="Klingl A."/>
            <person name="Woyke T."/>
            <person name="Ryan C.M."/>
            <person name="Banfield J.F."/>
        </authorList>
    </citation>
    <scope>NUCLEOTIDE SEQUENCE [LARGE SCALE GENOMIC DNA]</scope>
</reference>
<dbReference type="GO" id="GO:0016020">
    <property type="term" value="C:membrane"/>
    <property type="evidence" value="ECO:0007669"/>
    <property type="project" value="UniProtKB-SubCell"/>
</dbReference>
<feature type="transmembrane region" description="Helical" evidence="1">
    <location>
        <begin position="15"/>
        <end position="36"/>
    </location>
</feature>
<gene>
    <name evidence="3" type="ORF">COT97_03080</name>
</gene>